<keyword evidence="2" id="KW-0808">Transferase</keyword>
<dbReference type="PANTHER" id="PTHR43464">
    <property type="entry name" value="METHYLTRANSFERASE"/>
    <property type="match status" value="1"/>
</dbReference>
<keyword evidence="1 4" id="KW-0489">Methyltransferase</keyword>
<dbReference type="Proteomes" id="UP000664034">
    <property type="component" value="Unassembled WGS sequence"/>
</dbReference>
<dbReference type="GO" id="GO:0008168">
    <property type="term" value="F:methyltransferase activity"/>
    <property type="evidence" value="ECO:0007669"/>
    <property type="project" value="UniProtKB-KW"/>
</dbReference>
<dbReference type="Gene3D" id="3.40.50.150">
    <property type="entry name" value="Vaccinia Virus protein VP39"/>
    <property type="match status" value="1"/>
</dbReference>
<dbReference type="EMBL" id="JAFMYV010000001">
    <property type="protein sequence ID" value="MBO0934961.1"/>
    <property type="molecule type" value="Genomic_DNA"/>
</dbReference>
<comment type="caution">
    <text evidence="4">The sequence shown here is derived from an EMBL/GenBank/DDBJ whole genome shotgun (WGS) entry which is preliminary data.</text>
</comment>
<dbReference type="SUPFAM" id="SSF53335">
    <property type="entry name" value="S-adenosyl-L-methionine-dependent methyltransferases"/>
    <property type="match status" value="1"/>
</dbReference>
<evidence type="ECO:0000313" key="4">
    <source>
        <dbReference type="EMBL" id="MBO0934961.1"/>
    </source>
</evidence>
<evidence type="ECO:0000313" key="5">
    <source>
        <dbReference type="Proteomes" id="UP000664034"/>
    </source>
</evidence>
<name>A0A939K3B7_9BACT</name>
<keyword evidence="3" id="KW-0949">S-adenosyl-L-methionine</keyword>
<dbReference type="Pfam" id="PF13489">
    <property type="entry name" value="Methyltransf_23"/>
    <property type="match status" value="1"/>
</dbReference>
<dbReference type="RefSeq" id="WP_207362537.1">
    <property type="nucleotide sequence ID" value="NZ_JAFMYV010000001.1"/>
</dbReference>
<evidence type="ECO:0000256" key="2">
    <source>
        <dbReference type="ARBA" id="ARBA00022679"/>
    </source>
</evidence>
<dbReference type="PANTHER" id="PTHR43464:SF19">
    <property type="entry name" value="UBIQUINONE BIOSYNTHESIS O-METHYLTRANSFERASE, MITOCHONDRIAL"/>
    <property type="match status" value="1"/>
</dbReference>
<evidence type="ECO:0000256" key="3">
    <source>
        <dbReference type="ARBA" id="ARBA00022691"/>
    </source>
</evidence>
<accession>A0A939K3B7</accession>
<dbReference type="AlphaFoldDB" id="A0A939K3B7"/>
<keyword evidence="5" id="KW-1185">Reference proteome</keyword>
<dbReference type="CDD" id="cd02440">
    <property type="entry name" value="AdoMet_MTases"/>
    <property type="match status" value="1"/>
</dbReference>
<organism evidence="4 5">
    <name type="scientific">Fibrella rubiginis</name>
    <dbReference type="NCBI Taxonomy" id="2817060"/>
    <lineage>
        <taxon>Bacteria</taxon>
        <taxon>Pseudomonadati</taxon>
        <taxon>Bacteroidota</taxon>
        <taxon>Cytophagia</taxon>
        <taxon>Cytophagales</taxon>
        <taxon>Spirosomataceae</taxon>
        <taxon>Fibrella</taxon>
    </lineage>
</organism>
<protein>
    <submittedName>
        <fullName evidence="4">Methyltransferase domain-containing protein</fullName>
    </submittedName>
</protein>
<reference evidence="4" key="1">
    <citation type="submission" date="2021-03" db="EMBL/GenBank/DDBJ databases">
        <title>Fibrella sp. HMF5335 genome sequencing and assembly.</title>
        <authorList>
            <person name="Kang H."/>
            <person name="Kim H."/>
            <person name="Bae S."/>
            <person name="Joh K."/>
        </authorList>
    </citation>
    <scope>NUCLEOTIDE SEQUENCE</scope>
    <source>
        <strain evidence="4">HMF5335</strain>
    </source>
</reference>
<sequence length="224" mass="24747">MNAVDFHSGIAAAFSERYQQSPDFQERYRIWTALLDTYIQPGQHVLDAGCGTGVFSHYLAGRGCSVTGIDGSPEMIRRCQAQGGASATFSVAMLPLTHLPETALFDAIISSSVLEYVPDLSQTLRSFDQHLRPGGYLLLSLPNRQSAYRLVERLGYRLTGQPPYLQHVLHYGTATSLSHQLGAYTYQLLTQQTFGGTNAVARLMRFCLPATFSDTLFVAVFQKK</sequence>
<proteinExistence type="predicted"/>
<dbReference type="GO" id="GO:0032259">
    <property type="term" value="P:methylation"/>
    <property type="evidence" value="ECO:0007669"/>
    <property type="project" value="UniProtKB-KW"/>
</dbReference>
<evidence type="ECO:0000256" key="1">
    <source>
        <dbReference type="ARBA" id="ARBA00022603"/>
    </source>
</evidence>
<dbReference type="InterPro" id="IPR029063">
    <property type="entry name" value="SAM-dependent_MTases_sf"/>
</dbReference>
<gene>
    <name evidence="4" type="ORF">J2I47_00235</name>
</gene>